<proteinExistence type="predicted"/>
<keyword evidence="2" id="KW-1185">Reference proteome</keyword>
<accession>A0A2P2BVR3</accession>
<organism evidence="1 2">
    <name type="scientific">Romboutsia hominis</name>
    <dbReference type="NCBI Taxonomy" id="1507512"/>
    <lineage>
        <taxon>Bacteria</taxon>
        <taxon>Bacillati</taxon>
        <taxon>Bacillota</taxon>
        <taxon>Clostridia</taxon>
        <taxon>Peptostreptococcales</taxon>
        <taxon>Peptostreptococcaceae</taxon>
        <taxon>Romboutsia</taxon>
    </lineage>
</organism>
<dbReference type="KEGG" id="rhom:FRIFI_1671"/>
<dbReference type="RefSeq" id="WP_166505590.1">
    <property type="nucleotide sequence ID" value="NZ_JAKNTL010000007.1"/>
</dbReference>
<dbReference type="AlphaFoldDB" id="A0A2P2BVR3"/>
<dbReference type="EMBL" id="LN650648">
    <property type="protein sequence ID" value="CEI73204.1"/>
    <property type="molecule type" value="Genomic_DNA"/>
</dbReference>
<reference evidence="1 2" key="1">
    <citation type="submission" date="2014-09" db="EMBL/GenBank/DDBJ databases">
        <authorList>
            <person name="Hornung B.V."/>
        </authorList>
    </citation>
    <scope>NUCLEOTIDE SEQUENCE [LARGE SCALE GENOMIC DNA]</scope>
    <source>
        <strain evidence="1 2">FRIFI</strain>
    </source>
</reference>
<evidence type="ECO:0000313" key="2">
    <source>
        <dbReference type="Proteomes" id="UP000245695"/>
    </source>
</evidence>
<name>A0A2P2BVR3_9FIRM</name>
<sequence length="109" mass="12642">MDKLLCSFKSVINCDNFSTCSNCMFNKHFVHHSNMSVFNIDALSFDKSLVNDTNSLTNFLSKFISALDENYNGMEISEIHFKKDNREKNHYELKVVSYPLNPKSYINKS</sequence>
<evidence type="ECO:0000313" key="1">
    <source>
        <dbReference type="EMBL" id="CEI73204.1"/>
    </source>
</evidence>
<gene>
    <name evidence="1" type="ORF">FRIFI_1671</name>
</gene>
<protein>
    <submittedName>
        <fullName evidence="1">Uncharacterized protein</fullName>
    </submittedName>
</protein>
<dbReference type="Proteomes" id="UP000245695">
    <property type="component" value="Chromosome 1"/>
</dbReference>